<name>A0ABV5P5R7_STRCM</name>
<evidence type="ECO:0000256" key="3">
    <source>
        <dbReference type="SAM" id="MobiDB-lite"/>
    </source>
</evidence>
<feature type="compositionally biased region" description="Pro residues" evidence="3">
    <location>
        <begin position="359"/>
        <end position="382"/>
    </location>
</feature>
<evidence type="ECO:0000256" key="1">
    <source>
        <dbReference type="ARBA" id="ARBA00022801"/>
    </source>
</evidence>
<keyword evidence="1 6" id="KW-0378">Hydrolase</keyword>
<feature type="region of interest" description="Disordered" evidence="3">
    <location>
        <begin position="356"/>
        <end position="383"/>
    </location>
</feature>
<evidence type="ECO:0000313" key="7">
    <source>
        <dbReference type="Proteomes" id="UP001589718"/>
    </source>
</evidence>
<sequence>MAARRNLTAISIGAISVSLFAATGSAAGGPLVEKAPGTARASVHSSATRTAADTDPRPPASAADKERGRPSAALGAYLHYGPAGVRRMKELSRWLGGTELTVGHTYLPGDLWSNIEGRPEFLRAWAKWRRGAPERLFVLNVPMQEGNEDHVSDRRVRSLLRAGARGDFNEHYLRLAENLVNSGVPDTVIVLGWEMNGTTYTHRCGPSPRDWKKYWRGIVATMRSVPGQKFRFDFAPNRGRDAVPWTKCYPGDDVVDIIGMDSYDQPPGETFDEQVRAPYGLQHQVDFAAAHGKATSYPEWGLFRNGDNPEYIRRMLDWIAQHKPLYQTITDYCPHGVWQCSENPKSSEVFRAKLTAKPTPVPPEPTPVPPEPTPVPPKPTVPEWPELNQDDWCLPWQPDEWLRRWLPNLRICPASVRDWRPGR</sequence>
<dbReference type="GO" id="GO:0016787">
    <property type="term" value="F:hydrolase activity"/>
    <property type="evidence" value="ECO:0007669"/>
    <property type="project" value="UniProtKB-KW"/>
</dbReference>
<dbReference type="Pfam" id="PF02156">
    <property type="entry name" value="Glyco_hydro_26"/>
    <property type="match status" value="1"/>
</dbReference>
<dbReference type="InterPro" id="IPR022790">
    <property type="entry name" value="GH26_dom"/>
</dbReference>
<protein>
    <submittedName>
        <fullName evidence="6">Glycoside hydrolase family 26 protein</fullName>
    </submittedName>
</protein>
<evidence type="ECO:0000259" key="5">
    <source>
        <dbReference type="Pfam" id="PF02156"/>
    </source>
</evidence>
<feature type="domain" description="GH26" evidence="5">
    <location>
        <begin position="192"/>
        <end position="293"/>
    </location>
</feature>
<feature type="chain" id="PRO_5047262847" evidence="4">
    <location>
        <begin position="22"/>
        <end position="423"/>
    </location>
</feature>
<dbReference type="SUPFAM" id="SSF51445">
    <property type="entry name" value="(Trans)glycosidases"/>
    <property type="match status" value="1"/>
</dbReference>
<accession>A0ABV5P5R7</accession>
<keyword evidence="7" id="KW-1185">Reference proteome</keyword>
<comment type="caution">
    <text evidence="6">The sequence shown here is derived from an EMBL/GenBank/DDBJ whole genome shotgun (WGS) entry which is preliminary data.</text>
</comment>
<proteinExistence type="predicted"/>
<evidence type="ECO:0000256" key="4">
    <source>
        <dbReference type="SAM" id="SignalP"/>
    </source>
</evidence>
<evidence type="ECO:0000256" key="2">
    <source>
        <dbReference type="ARBA" id="ARBA00023295"/>
    </source>
</evidence>
<dbReference type="EMBL" id="JBHMCR010000001">
    <property type="protein sequence ID" value="MFB9518547.1"/>
    <property type="molecule type" value="Genomic_DNA"/>
</dbReference>
<dbReference type="Gene3D" id="3.20.20.80">
    <property type="entry name" value="Glycosidases"/>
    <property type="match status" value="1"/>
</dbReference>
<dbReference type="RefSeq" id="WP_345219289.1">
    <property type="nucleotide sequence ID" value="NZ_BAAAXE010000002.1"/>
</dbReference>
<feature type="signal peptide" evidence="4">
    <location>
        <begin position="1"/>
        <end position="21"/>
    </location>
</feature>
<evidence type="ECO:0000313" key="6">
    <source>
        <dbReference type="EMBL" id="MFB9518547.1"/>
    </source>
</evidence>
<dbReference type="InterPro" id="IPR017853">
    <property type="entry name" value="GH"/>
</dbReference>
<reference evidence="6 7" key="1">
    <citation type="submission" date="2024-09" db="EMBL/GenBank/DDBJ databases">
        <authorList>
            <person name="Sun Q."/>
            <person name="Mori K."/>
        </authorList>
    </citation>
    <scope>NUCLEOTIDE SEQUENCE [LARGE SCALE GENOMIC DNA]</scope>
    <source>
        <strain evidence="6 7">JCM 4362</strain>
    </source>
</reference>
<keyword evidence="2" id="KW-0326">Glycosidase</keyword>
<feature type="region of interest" description="Disordered" evidence="3">
    <location>
        <begin position="31"/>
        <end position="70"/>
    </location>
</feature>
<dbReference type="Proteomes" id="UP001589718">
    <property type="component" value="Unassembled WGS sequence"/>
</dbReference>
<organism evidence="6 7">
    <name type="scientific">Streptomyces cremeus</name>
    <dbReference type="NCBI Taxonomy" id="66881"/>
    <lineage>
        <taxon>Bacteria</taxon>
        <taxon>Bacillati</taxon>
        <taxon>Actinomycetota</taxon>
        <taxon>Actinomycetes</taxon>
        <taxon>Kitasatosporales</taxon>
        <taxon>Streptomycetaceae</taxon>
        <taxon>Streptomyces</taxon>
    </lineage>
</organism>
<gene>
    <name evidence="6" type="ORF">ACFFTU_01070</name>
</gene>
<keyword evidence="4" id="KW-0732">Signal</keyword>